<dbReference type="GO" id="GO:0043752">
    <property type="term" value="F:adenosylcobinamide kinase activity"/>
    <property type="evidence" value="ECO:0007669"/>
    <property type="project" value="UniProtKB-EC"/>
</dbReference>
<dbReference type="PANTHER" id="PTHR34848">
    <property type="match status" value="1"/>
</dbReference>
<evidence type="ECO:0000256" key="2">
    <source>
        <dbReference type="ARBA" id="ARBA00000711"/>
    </source>
</evidence>
<dbReference type="STRING" id="266809.PM03_00415"/>
<dbReference type="GO" id="GO:0005524">
    <property type="term" value="F:ATP binding"/>
    <property type="evidence" value="ECO:0007669"/>
    <property type="project" value="UniProtKB-UniRule"/>
</dbReference>
<evidence type="ECO:0000256" key="15">
    <source>
        <dbReference type="PIRSR" id="PIRSR006135-1"/>
    </source>
</evidence>
<keyword evidence="13 14" id="KW-0342">GTP-binding</keyword>
<dbReference type="Gene3D" id="3.40.50.300">
    <property type="entry name" value="P-loop containing nucleotide triphosphate hydrolases"/>
    <property type="match status" value="1"/>
</dbReference>
<evidence type="ECO:0000256" key="14">
    <source>
        <dbReference type="PIRNR" id="PIRNR006135"/>
    </source>
</evidence>
<evidence type="ECO:0000256" key="6">
    <source>
        <dbReference type="ARBA" id="ARBA00005159"/>
    </source>
</evidence>
<evidence type="ECO:0000256" key="8">
    <source>
        <dbReference type="ARBA" id="ARBA00022573"/>
    </source>
</evidence>
<dbReference type="GO" id="GO:0009236">
    <property type="term" value="P:cobalamin biosynthetic process"/>
    <property type="evidence" value="ECO:0007669"/>
    <property type="project" value="UniProtKB-UniRule"/>
</dbReference>
<dbReference type="NCBIfam" id="NF004469">
    <property type="entry name" value="PRK05800.1"/>
    <property type="match status" value="1"/>
</dbReference>
<evidence type="ECO:0000256" key="11">
    <source>
        <dbReference type="ARBA" id="ARBA00022777"/>
    </source>
</evidence>
<comment type="pathway">
    <text evidence="5 14">Cofactor biosynthesis; adenosylcobalamin biosynthesis; adenosylcobalamin from cob(II)yrinate a,c-diamide: step 6/7.</text>
</comment>
<dbReference type="EMBL" id="CYRX01000033">
    <property type="protein sequence ID" value="CUH61690.1"/>
    <property type="molecule type" value="Genomic_DNA"/>
</dbReference>
<evidence type="ECO:0000256" key="13">
    <source>
        <dbReference type="ARBA" id="ARBA00023134"/>
    </source>
</evidence>
<gene>
    <name evidence="17" type="primary">cobP</name>
    <name evidence="17" type="ORF">THS5294_03002</name>
</gene>
<keyword evidence="12 14" id="KW-0067">ATP-binding</keyword>
<dbReference type="UniPathway" id="UPA00148">
    <property type="reaction ID" value="UER00236"/>
</dbReference>
<dbReference type="EC" id="2.7.7.62" evidence="14"/>
<evidence type="ECO:0000256" key="5">
    <source>
        <dbReference type="ARBA" id="ARBA00004692"/>
    </source>
</evidence>
<evidence type="ECO:0000256" key="7">
    <source>
        <dbReference type="ARBA" id="ARBA00007490"/>
    </source>
</evidence>
<feature type="binding site" evidence="16">
    <location>
        <position position="66"/>
    </location>
    <ligand>
        <name>GTP</name>
        <dbReference type="ChEBI" id="CHEBI:37565"/>
    </ligand>
</feature>
<dbReference type="GO" id="GO:0005525">
    <property type="term" value="F:GTP binding"/>
    <property type="evidence" value="ECO:0007669"/>
    <property type="project" value="UniProtKB-UniRule"/>
</dbReference>
<comment type="similarity">
    <text evidence="7 14">Belongs to the CobU/CobP family.</text>
</comment>
<reference evidence="17 18" key="1">
    <citation type="submission" date="2015-09" db="EMBL/GenBank/DDBJ databases">
        <authorList>
            <consortium name="Swine Surveillance"/>
        </authorList>
    </citation>
    <scope>NUCLEOTIDE SEQUENCE [LARGE SCALE GENOMIC DNA]</scope>
    <source>
        <strain evidence="17 18">CECT 5294</strain>
    </source>
</reference>
<feature type="binding site" evidence="16">
    <location>
        <begin position="12"/>
        <end position="19"/>
    </location>
    <ligand>
        <name>GTP</name>
        <dbReference type="ChEBI" id="CHEBI:37565"/>
    </ligand>
</feature>
<dbReference type="Proteomes" id="UP000051298">
    <property type="component" value="Unassembled WGS sequence"/>
</dbReference>
<comment type="catalytic activity">
    <reaction evidence="2 14">
        <text>adenosylcob(III)inamide phosphate + GTP + H(+) = adenosylcob(III)inamide-GDP + diphosphate</text>
        <dbReference type="Rhea" id="RHEA:22712"/>
        <dbReference type="ChEBI" id="CHEBI:15378"/>
        <dbReference type="ChEBI" id="CHEBI:33019"/>
        <dbReference type="ChEBI" id="CHEBI:37565"/>
        <dbReference type="ChEBI" id="CHEBI:58502"/>
        <dbReference type="ChEBI" id="CHEBI:60487"/>
        <dbReference type="EC" id="2.7.7.62"/>
    </reaction>
</comment>
<dbReference type="Pfam" id="PF02283">
    <property type="entry name" value="CobU"/>
    <property type="match status" value="1"/>
</dbReference>
<evidence type="ECO:0000256" key="9">
    <source>
        <dbReference type="ARBA" id="ARBA00022679"/>
    </source>
</evidence>
<evidence type="ECO:0000256" key="4">
    <source>
        <dbReference type="ARBA" id="ARBA00003889"/>
    </source>
</evidence>
<sequence length="180" mass="19079">MLILPKLTLVTGGAASGKSDYAERLIASSGLPKKYFATSQIWDDEMAEKVRAHRTSRAGDGWDTVETGTDLVAAIHATAPNEAVLIDCATMWLTAIIMADADPADEVPRVLGALSQSPTPFVIVTNEVGQGIVPDTSMGRAFRNIQGRFNQVAARQADSVIAVMSGLPFALKGTLPEVPQ</sequence>
<dbReference type="SUPFAM" id="SSF52540">
    <property type="entry name" value="P-loop containing nucleoside triphosphate hydrolases"/>
    <property type="match status" value="1"/>
</dbReference>
<evidence type="ECO:0000256" key="12">
    <source>
        <dbReference type="ARBA" id="ARBA00022840"/>
    </source>
</evidence>
<dbReference type="InterPro" id="IPR003203">
    <property type="entry name" value="CobU/CobP"/>
</dbReference>
<feature type="active site" description="GMP-histidine intermediate" evidence="15">
    <location>
        <position position="53"/>
    </location>
</feature>
<comment type="pathway">
    <text evidence="6 14">Cofactor biosynthesis; adenosylcobalamin biosynthesis; adenosylcobalamin from cob(II)yrinate a,c-diamide: step 5/7.</text>
</comment>
<organism evidence="17 18">
    <name type="scientific">Thalassobacter stenotrophicus</name>
    <dbReference type="NCBI Taxonomy" id="266809"/>
    <lineage>
        <taxon>Bacteria</taxon>
        <taxon>Pseudomonadati</taxon>
        <taxon>Pseudomonadota</taxon>
        <taxon>Alphaproteobacteria</taxon>
        <taxon>Rhodobacterales</taxon>
        <taxon>Roseobacteraceae</taxon>
        <taxon>Thalassobacter</taxon>
    </lineage>
</organism>
<keyword evidence="10 14" id="KW-0547">Nucleotide-binding</keyword>
<accession>A0A0N7LTU7</accession>
<evidence type="ECO:0000313" key="17">
    <source>
        <dbReference type="EMBL" id="CUH61690.1"/>
    </source>
</evidence>
<proteinExistence type="inferred from homology"/>
<keyword evidence="8 14" id="KW-0169">Cobalamin biosynthesis</keyword>
<evidence type="ECO:0000256" key="3">
    <source>
        <dbReference type="ARBA" id="ARBA00001522"/>
    </source>
</evidence>
<dbReference type="GO" id="GO:0008820">
    <property type="term" value="F:cobinamide phosphate guanylyltransferase activity"/>
    <property type="evidence" value="ECO:0007669"/>
    <property type="project" value="UniProtKB-UniRule"/>
</dbReference>
<keyword evidence="11 14" id="KW-0418">Kinase</keyword>
<keyword evidence="9 14" id="KW-0808">Transferase</keyword>
<evidence type="ECO:0000256" key="10">
    <source>
        <dbReference type="ARBA" id="ARBA00022741"/>
    </source>
</evidence>
<comment type="function">
    <text evidence="4 14">Catalyzes ATP-dependent phosphorylation of adenosylcobinamide and addition of GMP to adenosylcobinamide phosphate.</text>
</comment>
<evidence type="ECO:0000256" key="1">
    <source>
        <dbReference type="ARBA" id="ARBA00000312"/>
    </source>
</evidence>
<evidence type="ECO:0000256" key="16">
    <source>
        <dbReference type="PIRSR" id="PIRSR006135-2"/>
    </source>
</evidence>
<feature type="binding site" evidence="16">
    <location>
        <begin position="37"/>
        <end position="39"/>
    </location>
    <ligand>
        <name>GTP</name>
        <dbReference type="ChEBI" id="CHEBI:37565"/>
    </ligand>
</feature>
<protein>
    <recommendedName>
        <fullName evidence="14">Bifunctional adenosylcobalamin biosynthesis protein</fullName>
        <ecNumber evidence="14">2.7.1.156</ecNumber>
        <ecNumber evidence="14">2.7.7.62</ecNumber>
    </recommendedName>
</protein>
<feature type="binding site" evidence="16">
    <location>
        <position position="87"/>
    </location>
    <ligand>
        <name>GTP</name>
        <dbReference type="ChEBI" id="CHEBI:37565"/>
    </ligand>
</feature>
<dbReference type="EC" id="2.7.1.156" evidence="14"/>
<dbReference type="PANTHER" id="PTHR34848:SF1">
    <property type="entry name" value="BIFUNCTIONAL ADENOSYLCOBALAMIN BIOSYNTHESIS PROTEIN COBU"/>
    <property type="match status" value="1"/>
</dbReference>
<dbReference type="eggNOG" id="COG2087">
    <property type="taxonomic scope" value="Bacteria"/>
</dbReference>
<comment type="catalytic activity">
    <reaction evidence="3">
        <text>adenosylcob(III)inamide + GTP = adenosylcob(III)inamide phosphate + GDP + H(+)</text>
        <dbReference type="Rhea" id="RHEA:15765"/>
        <dbReference type="ChEBI" id="CHEBI:2480"/>
        <dbReference type="ChEBI" id="CHEBI:15378"/>
        <dbReference type="ChEBI" id="CHEBI:37565"/>
        <dbReference type="ChEBI" id="CHEBI:58189"/>
        <dbReference type="ChEBI" id="CHEBI:58502"/>
        <dbReference type="EC" id="2.7.1.156"/>
    </reaction>
</comment>
<name>A0A0N7LTU7_9RHOB</name>
<dbReference type="InterPro" id="IPR027417">
    <property type="entry name" value="P-loop_NTPase"/>
</dbReference>
<evidence type="ECO:0000313" key="18">
    <source>
        <dbReference type="Proteomes" id="UP000051298"/>
    </source>
</evidence>
<dbReference type="PIRSF" id="PIRSF006135">
    <property type="entry name" value="CobU"/>
    <property type="match status" value="1"/>
</dbReference>
<feature type="binding site" evidence="16">
    <location>
        <begin position="54"/>
        <end position="57"/>
    </location>
    <ligand>
        <name>GTP</name>
        <dbReference type="ChEBI" id="CHEBI:37565"/>
    </ligand>
</feature>
<dbReference type="AlphaFoldDB" id="A0A0N7LTU7"/>
<dbReference type="CDD" id="cd00544">
    <property type="entry name" value="CobU"/>
    <property type="match status" value="1"/>
</dbReference>
<dbReference type="RefSeq" id="WP_058124353.1">
    <property type="nucleotide sequence ID" value="NZ_CYRX01000033.1"/>
</dbReference>
<comment type="catalytic activity">
    <reaction evidence="1 14">
        <text>adenosylcob(III)inamide + ATP = adenosylcob(III)inamide phosphate + ADP + H(+)</text>
        <dbReference type="Rhea" id="RHEA:15769"/>
        <dbReference type="ChEBI" id="CHEBI:2480"/>
        <dbReference type="ChEBI" id="CHEBI:15378"/>
        <dbReference type="ChEBI" id="CHEBI:30616"/>
        <dbReference type="ChEBI" id="CHEBI:58502"/>
        <dbReference type="ChEBI" id="CHEBI:456216"/>
        <dbReference type="EC" id="2.7.1.156"/>
    </reaction>
</comment>